<feature type="transmembrane region" description="Helical" evidence="1">
    <location>
        <begin position="41"/>
        <end position="60"/>
    </location>
</feature>
<dbReference type="EMBL" id="JARBDR010000141">
    <property type="protein sequence ID" value="KAJ8320749.1"/>
    <property type="molecule type" value="Genomic_DNA"/>
</dbReference>
<accession>A0ABQ9FU08</accession>
<evidence type="ECO:0000256" key="1">
    <source>
        <dbReference type="SAM" id="Phobius"/>
    </source>
</evidence>
<name>A0ABQ9FU08_TEGGR</name>
<proteinExistence type="predicted"/>
<evidence type="ECO:0000313" key="2">
    <source>
        <dbReference type="EMBL" id="KAJ8320749.1"/>
    </source>
</evidence>
<evidence type="ECO:0000313" key="3">
    <source>
        <dbReference type="Proteomes" id="UP001217089"/>
    </source>
</evidence>
<dbReference type="Proteomes" id="UP001217089">
    <property type="component" value="Unassembled WGS sequence"/>
</dbReference>
<keyword evidence="1" id="KW-0812">Transmembrane</keyword>
<protein>
    <submittedName>
        <fullName evidence="2">Uncharacterized protein</fullName>
    </submittedName>
</protein>
<keyword evidence="1" id="KW-0472">Membrane</keyword>
<keyword evidence="1" id="KW-1133">Transmembrane helix</keyword>
<reference evidence="2 3" key="1">
    <citation type="submission" date="2022-12" db="EMBL/GenBank/DDBJ databases">
        <title>Chromosome-level genome of Tegillarca granosa.</title>
        <authorList>
            <person name="Kim J."/>
        </authorList>
    </citation>
    <scope>NUCLEOTIDE SEQUENCE [LARGE SCALE GENOMIC DNA]</scope>
    <source>
        <strain evidence="2">Teg-2019</strain>
        <tissue evidence="2">Adductor muscle</tissue>
    </source>
</reference>
<organism evidence="2 3">
    <name type="scientific">Tegillarca granosa</name>
    <name type="common">Malaysian cockle</name>
    <name type="synonym">Anadara granosa</name>
    <dbReference type="NCBI Taxonomy" id="220873"/>
    <lineage>
        <taxon>Eukaryota</taxon>
        <taxon>Metazoa</taxon>
        <taxon>Spiralia</taxon>
        <taxon>Lophotrochozoa</taxon>
        <taxon>Mollusca</taxon>
        <taxon>Bivalvia</taxon>
        <taxon>Autobranchia</taxon>
        <taxon>Pteriomorphia</taxon>
        <taxon>Arcoida</taxon>
        <taxon>Arcoidea</taxon>
        <taxon>Arcidae</taxon>
        <taxon>Tegillarca</taxon>
    </lineage>
</organism>
<comment type="caution">
    <text evidence="2">The sequence shown here is derived from an EMBL/GenBank/DDBJ whole genome shotgun (WGS) entry which is preliminary data.</text>
</comment>
<sequence length="63" mass="7560">MGLPCFNFVQYNCILLHLVIVFEKIIEDIEVKLKIQHCEFYYIKMYLNCFIAIVIVLLQFTEV</sequence>
<keyword evidence="3" id="KW-1185">Reference proteome</keyword>
<gene>
    <name evidence="2" type="ORF">KUTeg_002336</name>
</gene>